<dbReference type="KEGG" id="pbv:AR543_p0096"/>
<dbReference type="AlphaFoldDB" id="A0A1X9T482"/>
<gene>
    <name evidence="2" type="ORF">AR543_p0096</name>
</gene>
<evidence type="ECO:0000313" key="2">
    <source>
        <dbReference type="EMBL" id="ARR10704.1"/>
    </source>
</evidence>
<evidence type="ECO:0000256" key="1">
    <source>
        <dbReference type="SAM" id="MobiDB-lite"/>
    </source>
</evidence>
<dbReference type="RefSeq" id="WP_087071407.1">
    <property type="nucleotide sequence ID" value="NZ_CP021170.1"/>
</dbReference>
<name>A0A1X9T482_9BACL</name>
<proteinExistence type="predicted"/>
<feature type="region of interest" description="Disordered" evidence="1">
    <location>
        <begin position="73"/>
        <end position="141"/>
    </location>
</feature>
<reference evidence="2 3" key="1">
    <citation type="journal article" date="2016" name="Int. J. Syst. Evol. Microbiol.">
        <title>Paenibacillus damxungensis sp. nov., isolated from raw yak (Bos grunniens) milk.</title>
        <authorList>
            <person name="Wu Z."/>
            <person name="Gao C."/>
            <person name="Han J."/>
            <person name="Liu Z."/>
        </authorList>
    </citation>
    <scope>NUCLEOTIDE SEQUENCE [LARGE SCALE GENOMIC DNA]</scope>
    <source>
        <strain evidence="2 3">BD3526</strain>
        <plasmid evidence="2 3">unnamed1</plasmid>
    </source>
</reference>
<evidence type="ECO:0000313" key="3">
    <source>
        <dbReference type="Proteomes" id="UP000078148"/>
    </source>
</evidence>
<geneLocation type="plasmid" evidence="2 3">
    <name>unnamed1</name>
</geneLocation>
<dbReference type="EMBL" id="CP021170">
    <property type="protein sequence ID" value="ARR10704.1"/>
    <property type="molecule type" value="Genomic_DNA"/>
</dbReference>
<organism evidence="2 3">
    <name type="scientific">Paenibacillus bovis</name>
    <dbReference type="NCBI Taxonomy" id="1616788"/>
    <lineage>
        <taxon>Bacteria</taxon>
        <taxon>Bacillati</taxon>
        <taxon>Bacillota</taxon>
        <taxon>Bacilli</taxon>
        <taxon>Bacillales</taxon>
        <taxon>Paenibacillaceae</taxon>
        <taxon>Paenibacillus</taxon>
    </lineage>
</organism>
<keyword evidence="3" id="KW-1185">Reference proteome</keyword>
<dbReference type="Proteomes" id="UP000078148">
    <property type="component" value="Plasmid unnamed1"/>
</dbReference>
<sequence>MASNKKDFKNISFKVTEKEFDPDVLEKIKTFFNAQKSKQVTIGLMTQFFIDNVGYMDLSSYEGVKLLTQSKLARIDPPGTPPAESSVTMIASHPDHQETEAAVLPKKANKPAEIQPAEIQHKPAEQNQQNKIDDSPGRDDF</sequence>
<feature type="compositionally biased region" description="Basic and acidic residues" evidence="1">
    <location>
        <begin position="131"/>
        <end position="141"/>
    </location>
</feature>
<accession>A0A1X9T482</accession>
<keyword evidence="2" id="KW-0614">Plasmid</keyword>
<protein>
    <submittedName>
        <fullName evidence="2">Uncharacterized protein</fullName>
    </submittedName>
</protein>